<dbReference type="InterPro" id="IPR007460">
    <property type="entry name" value="BrnT_toxin"/>
</dbReference>
<dbReference type="AlphaFoldDB" id="A0A8J3E9L7"/>
<sequence>MKFEWDEAKSLLNLEKHKVSFELAEYLFNDSMLVAIDNRVDYGEMRYIAYSMYDGSLFNIVYTKRSGNIRIISMRKANEREKTKYQAAIKRY</sequence>
<evidence type="ECO:0000313" key="2">
    <source>
        <dbReference type="Proteomes" id="UP000636949"/>
    </source>
</evidence>
<gene>
    <name evidence="1" type="ORF">GCM10010995_17360</name>
</gene>
<dbReference type="Pfam" id="PF04365">
    <property type="entry name" value="BrnT_toxin"/>
    <property type="match status" value="1"/>
</dbReference>
<dbReference type="OrthoDB" id="9802417at2"/>
<keyword evidence="2" id="KW-1185">Reference proteome</keyword>
<organism evidence="1 2">
    <name type="scientific">Cysteiniphilum litorale</name>
    <dbReference type="NCBI Taxonomy" id="2056700"/>
    <lineage>
        <taxon>Bacteria</taxon>
        <taxon>Pseudomonadati</taxon>
        <taxon>Pseudomonadota</taxon>
        <taxon>Gammaproteobacteria</taxon>
        <taxon>Thiotrichales</taxon>
        <taxon>Fastidiosibacteraceae</taxon>
        <taxon>Cysteiniphilum</taxon>
    </lineage>
</organism>
<dbReference type="Proteomes" id="UP000636949">
    <property type="component" value="Unassembled WGS sequence"/>
</dbReference>
<comment type="caution">
    <text evidence="1">The sequence shown here is derived from an EMBL/GenBank/DDBJ whole genome shotgun (WGS) entry which is preliminary data.</text>
</comment>
<evidence type="ECO:0000313" key="1">
    <source>
        <dbReference type="EMBL" id="GGG00554.1"/>
    </source>
</evidence>
<dbReference type="RefSeq" id="WP_117003009.1">
    <property type="nucleotide sequence ID" value="NZ_BMJS01000019.1"/>
</dbReference>
<reference evidence="1" key="2">
    <citation type="submission" date="2020-09" db="EMBL/GenBank/DDBJ databases">
        <authorList>
            <person name="Sun Q."/>
            <person name="Zhou Y."/>
        </authorList>
    </citation>
    <scope>NUCLEOTIDE SEQUENCE</scope>
    <source>
        <strain evidence="1">CGMCC 1.15758</strain>
    </source>
</reference>
<proteinExistence type="predicted"/>
<dbReference type="InterPro" id="IPR038573">
    <property type="entry name" value="BrnT_sf"/>
</dbReference>
<reference evidence="1" key="1">
    <citation type="journal article" date="2014" name="Int. J. Syst. Evol. Microbiol.">
        <title>Complete genome sequence of Corynebacterium casei LMG S-19264T (=DSM 44701T), isolated from a smear-ripened cheese.</title>
        <authorList>
            <consortium name="US DOE Joint Genome Institute (JGI-PGF)"/>
            <person name="Walter F."/>
            <person name="Albersmeier A."/>
            <person name="Kalinowski J."/>
            <person name="Ruckert C."/>
        </authorList>
    </citation>
    <scope>NUCLEOTIDE SEQUENCE</scope>
    <source>
        <strain evidence="1">CGMCC 1.15758</strain>
    </source>
</reference>
<name>A0A8J3E9L7_9GAMM</name>
<protein>
    <recommendedName>
        <fullName evidence="3">BrnT family toxin</fullName>
    </recommendedName>
</protein>
<dbReference type="EMBL" id="BMJS01000019">
    <property type="protein sequence ID" value="GGG00554.1"/>
    <property type="molecule type" value="Genomic_DNA"/>
</dbReference>
<evidence type="ECO:0008006" key="3">
    <source>
        <dbReference type="Google" id="ProtNLM"/>
    </source>
</evidence>
<accession>A0A8J3E9L7</accession>
<dbReference type="Gene3D" id="3.10.450.530">
    <property type="entry name" value="Ribonuclease toxin, BrnT, of type II toxin-antitoxin system"/>
    <property type="match status" value="1"/>
</dbReference>